<evidence type="ECO:0000256" key="3">
    <source>
        <dbReference type="ARBA" id="ARBA00014804"/>
    </source>
</evidence>
<dbReference type="Proteomes" id="UP000005666">
    <property type="component" value="Chromosome 1"/>
</dbReference>
<protein>
    <recommendedName>
        <fullName evidence="3">DNA replication complex GINS protein SLD5</fullName>
    </recommendedName>
</protein>
<dbReference type="CDD" id="cd21692">
    <property type="entry name" value="GINS_B_Sld5"/>
    <property type="match status" value="1"/>
</dbReference>
<dbReference type="InterPro" id="IPR038749">
    <property type="entry name" value="Sld5_GINS_A"/>
</dbReference>
<dbReference type="HOGENOM" id="CLU_071893_2_0_1"/>
<dbReference type="SUPFAM" id="SSF160059">
    <property type="entry name" value="PriA/YqbF domain"/>
    <property type="match status" value="1"/>
</dbReference>
<sequence length="334" mass="38606">MNIDINDILAELDRDTTVVDELGISLSSDGGNTTKFNSSENYQEKDGMQRDVGNKEARALVNRQPQRQHFSATRDFEELMRVWRNERCAPELLPYPQLLIGRMMKRIQSQMETIENISMGFLEDTLNASTYSSNNGRPSAENEDDIYGNSNIDNNNNNNNKLPLLCMEAEIERVKFVIRSLLRCRLHKIDRFSLYLRQVMDASEVEYDILLSDDEKLYHERHFNITLKLFNNSILKNLPVELQTIDDTEGSVSMIDFPDWKKFVFVYVKEVDIDQLGLEGTSELGLTKNEFGKHCYTVTIDDLDEEVEMSLGGIYVMRYDSVRQLLVDSKVQLI</sequence>
<feature type="domain" description="DNA replication complex GINS protein SLD5 C-terminal" evidence="8">
    <location>
        <begin position="258"/>
        <end position="334"/>
    </location>
</feature>
<dbReference type="InterPro" id="IPR031633">
    <property type="entry name" value="SLD5_C"/>
</dbReference>
<dbReference type="GO" id="GO:0000811">
    <property type="term" value="C:GINS complex"/>
    <property type="evidence" value="ECO:0007669"/>
    <property type="project" value="EnsemblFungi"/>
</dbReference>
<keyword evidence="4" id="KW-0235">DNA replication</keyword>
<dbReference type="CDD" id="cd11711">
    <property type="entry name" value="GINS_A_Sld5"/>
    <property type="match status" value="1"/>
</dbReference>
<dbReference type="OMA" id="ILETAWI"/>
<dbReference type="GO" id="GO:0043596">
    <property type="term" value="C:nuclear replication fork"/>
    <property type="evidence" value="ECO:0007669"/>
    <property type="project" value="EnsemblFungi"/>
</dbReference>
<dbReference type="eggNOG" id="KOG3176">
    <property type="taxonomic scope" value="Eukaryota"/>
</dbReference>
<dbReference type="Pfam" id="PF16922">
    <property type="entry name" value="SLD5_C"/>
    <property type="match status" value="1"/>
</dbReference>
<accession>G8BMM2</accession>
<evidence type="ECO:0000256" key="6">
    <source>
        <dbReference type="SAM" id="MobiDB-lite"/>
    </source>
</evidence>
<dbReference type="SUPFAM" id="SSF158573">
    <property type="entry name" value="GINS helical bundle-like"/>
    <property type="match status" value="1"/>
</dbReference>
<dbReference type="RefSeq" id="XP_003683584.1">
    <property type="nucleotide sequence ID" value="XM_003683536.1"/>
</dbReference>
<feature type="region of interest" description="Disordered" evidence="6">
    <location>
        <begin position="132"/>
        <end position="152"/>
    </location>
</feature>
<dbReference type="GO" id="GO:0000727">
    <property type="term" value="P:double-strand break repair via break-induced replication"/>
    <property type="evidence" value="ECO:0007669"/>
    <property type="project" value="EnsemblFungi"/>
</dbReference>
<dbReference type="Gene3D" id="3.40.5.60">
    <property type="match status" value="1"/>
</dbReference>
<dbReference type="GO" id="GO:0071162">
    <property type="term" value="C:CMG complex"/>
    <property type="evidence" value="ECO:0007669"/>
    <property type="project" value="EnsemblFungi"/>
</dbReference>
<dbReference type="Gene3D" id="1.20.58.1030">
    <property type="match status" value="1"/>
</dbReference>
<dbReference type="InterPro" id="IPR008591">
    <property type="entry name" value="GINS_Sld5"/>
</dbReference>
<dbReference type="PANTHER" id="PTHR21206:SF0">
    <property type="entry name" value="DNA REPLICATION COMPLEX GINS PROTEIN SLD5"/>
    <property type="match status" value="1"/>
</dbReference>
<dbReference type="GO" id="GO:0006261">
    <property type="term" value="P:DNA-templated DNA replication"/>
    <property type="evidence" value="ECO:0007669"/>
    <property type="project" value="EnsemblFungi"/>
</dbReference>
<comment type="subcellular location">
    <subcellularLocation>
        <location evidence="1">Nucleus</location>
    </subcellularLocation>
</comment>
<dbReference type="KEGG" id="tpf:TPHA_0A00650"/>
<proteinExistence type="inferred from homology"/>
<dbReference type="InterPro" id="IPR021151">
    <property type="entry name" value="GINS_A"/>
</dbReference>
<feature type="domain" description="GINS subunit" evidence="7">
    <location>
        <begin position="153"/>
        <end position="233"/>
    </location>
</feature>
<evidence type="ECO:0000256" key="4">
    <source>
        <dbReference type="ARBA" id="ARBA00022705"/>
    </source>
</evidence>
<name>G8BMM2_TETPH</name>
<keyword evidence="10" id="KW-1185">Reference proteome</keyword>
<evidence type="ECO:0000256" key="2">
    <source>
        <dbReference type="ARBA" id="ARBA00008187"/>
    </source>
</evidence>
<evidence type="ECO:0000256" key="1">
    <source>
        <dbReference type="ARBA" id="ARBA00004123"/>
    </source>
</evidence>
<reference evidence="9 10" key="1">
    <citation type="journal article" date="2011" name="Proc. Natl. Acad. Sci. U.S.A.">
        <title>Evolutionary erosion of yeast sex chromosomes by mating-type switching accidents.</title>
        <authorList>
            <person name="Gordon J.L."/>
            <person name="Armisen D."/>
            <person name="Proux-Wera E."/>
            <person name="Oheigeartaigh S.S."/>
            <person name="Byrne K.P."/>
            <person name="Wolfe K.H."/>
        </authorList>
    </citation>
    <scope>NUCLEOTIDE SEQUENCE [LARGE SCALE GENOMIC DNA]</scope>
    <source>
        <strain evidence="10">ATCC 24235 / CBS 4417 / NBRC 1672 / NRRL Y-8282 / UCD 70-5</strain>
    </source>
</reference>
<evidence type="ECO:0000313" key="9">
    <source>
        <dbReference type="EMBL" id="CCE61150.1"/>
    </source>
</evidence>
<dbReference type="EMBL" id="HE612856">
    <property type="protein sequence ID" value="CCE61150.1"/>
    <property type="molecule type" value="Genomic_DNA"/>
</dbReference>
<dbReference type="GeneID" id="11532749"/>
<dbReference type="InterPro" id="IPR036224">
    <property type="entry name" value="GINS_bundle-like_dom_sf"/>
</dbReference>
<dbReference type="PIRSF" id="PIRSF007764">
    <property type="entry name" value="Sld5"/>
    <property type="match status" value="1"/>
</dbReference>
<evidence type="ECO:0000313" key="10">
    <source>
        <dbReference type="Proteomes" id="UP000005666"/>
    </source>
</evidence>
<dbReference type="AlphaFoldDB" id="G8BMM2"/>
<keyword evidence="5" id="KW-0539">Nucleus</keyword>
<evidence type="ECO:0000256" key="5">
    <source>
        <dbReference type="ARBA" id="ARBA00023242"/>
    </source>
</evidence>
<evidence type="ECO:0000259" key="7">
    <source>
        <dbReference type="Pfam" id="PF05916"/>
    </source>
</evidence>
<dbReference type="Pfam" id="PF05916">
    <property type="entry name" value="Sld5"/>
    <property type="match status" value="1"/>
</dbReference>
<organism evidence="9 10">
    <name type="scientific">Tetrapisispora phaffii (strain ATCC 24235 / CBS 4417 / NBRC 1672 / NRRL Y-8282 / UCD 70-5)</name>
    <name type="common">Yeast</name>
    <name type="synonym">Fabospora phaffii</name>
    <dbReference type="NCBI Taxonomy" id="1071381"/>
    <lineage>
        <taxon>Eukaryota</taxon>
        <taxon>Fungi</taxon>
        <taxon>Dikarya</taxon>
        <taxon>Ascomycota</taxon>
        <taxon>Saccharomycotina</taxon>
        <taxon>Saccharomycetes</taxon>
        <taxon>Saccharomycetales</taxon>
        <taxon>Saccharomycetaceae</taxon>
        <taxon>Tetrapisispora</taxon>
    </lineage>
</organism>
<comment type="similarity">
    <text evidence="2">Belongs to the GINS4/SLD5 family.</text>
</comment>
<gene>
    <name evidence="9" type="primary">TPHA0A00650</name>
    <name evidence="9" type="ordered locus">TPHA_0A00650</name>
</gene>
<evidence type="ECO:0000259" key="8">
    <source>
        <dbReference type="Pfam" id="PF16922"/>
    </source>
</evidence>
<dbReference type="OrthoDB" id="338231at2759"/>
<dbReference type="PANTHER" id="PTHR21206">
    <property type="entry name" value="SLD5 PROTEIN"/>
    <property type="match status" value="1"/>
</dbReference>
<dbReference type="STRING" id="1071381.G8BMM2"/>